<name>M3AYY9_SPHMS</name>
<feature type="compositionally biased region" description="Basic and acidic residues" evidence="1">
    <location>
        <begin position="324"/>
        <end position="339"/>
    </location>
</feature>
<dbReference type="Proteomes" id="UP000016931">
    <property type="component" value="Unassembled WGS sequence"/>
</dbReference>
<organism evidence="2 3">
    <name type="scientific">Sphaerulina musiva (strain SO2202)</name>
    <name type="common">Poplar stem canker fungus</name>
    <name type="synonym">Septoria musiva</name>
    <dbReference type="NCBI Taxonomy" id="692275"/>
    <lineage>
        <taxon>Eukaryota</taxon>
        <taxon>Fungi</taxon>
        <taxon>Dikarya</taxon>
        <taxon>Ascomycota</taxon>
        <taxon>Pezizomycotina</taxon>
        <taxon>Dothideomycetes</taxon>
        <taxon>Dothideomycetidae</taxon>
        <taxon>Mycosphaerellales</taxon>
        <taxon>Mycosphaerellaceae</taxon>
        <taxon>Sphaerulina</taxon>
    </lineage>
</organism>
<accession>M3AYY9</accession>
<feature type="compositionally biased region" description="Polar residues" evidence="1">
    <location>
        <begin position="435"/>
        <end position="445"/>
    </location>
</feature>
<feature type="region of interest" description="Disordered" evidence="1">
    <location>
        <begin position="305"/>
        <end position="349"/>
    </location>
</feature>
<dbReference type="RefSeq" id="XP_016760883.1">
    <property type="nucleotide sequence ID" value="XM_016905491.1"/>
</dbReference>
<feature type="compositionally biased region" description="Basic and acidic residues" evidence="1">
    <location>
        <begin position="305"/>
        <end position="316"/>
    </location>
</feature>
<evidence type="ECO:0000313" key="2">
    <source>
        <dbReference type="EMBL" id="EMF12762.1"/>
    </source>
</evidence>
<feature type="compositionally biased region" description="Basic and acidic residues" evidence="1">
    <location>
        <begin position="157"/>
        <end position="182"/>
    </location>
</feature>
<dbReference type="EMBL" id="KB456264">
    <property type="protein sequence ID" value="EMF12762.1"/>
    <property type="molecule type" value="Genomic_DNA"/>
</dbReference>
<feature type="region of interest" description="Disordered" evidence="1">
    <location>
        <begin position="1"/>
        <end position="30"/>
    </location>
</feature>
<evidence type="ECO:0000313" key="3">
    <source>
        <dbReference type="Proteomes" id="UP000016931"/>
    </source>
</evidence>
<proteinExistence type="predicted"/>
<keyword evidence="3" id="KW-1185">Reference proteome</keyword>
<dbReference type="HOGENOM" id="CLU_434235_0_0_1"/>
<feature type="compositionally biased region" description="Basic and acidic residues" evidence="1">
    <location>
        <begin position="197"/>
        <end position="218"/>
    </location>
</feature>
<dbReference type="GeneID" id="27902628"/>
<protein>
    <submittedName>
        <fullName evidence="2">Uncharacterized protein</fullName>
    </submittedName>
</protein>
<sequence length="630" mass="70899">MARPLSNDAGEGPRGRAATSLNHPQHSTRSWTHNGIHYTVHSTSYATPGLSFGSSSGTANGPFNFDPFMSSHRGHASRATPFGLLGSAFGLLENTLAMHPQHTIVGDHGFGQGSRRQVEIDTPNDNYDCDLAYEGHNLTPNRRARPKSIFSRLKDRLVDAKQHHREDSSSSRERSFEEDRSRRSSRRHSVYPAETRPPAREATKERPPEFIEVDYHDETDSEPEYTHSRGRTSSEQRSAADATMIESLEDAVELEERNVRGCKQKLANASKQANINSAYLQRIIDELKEHERRLAMAMNDLDEAKARRIRNKRPELPTRPLSYRRSEMPPREKSQEPPRSRPRQSQSTRNMREQFFDPFGGFPGHPPHADPVMQAFQNLHGLHAEHAMQFDPFNHFFEQSRPFAEDAHFRFFATPGDGFQQGAVPQGQKKRTRHSTGGAQPNVQHTYAPAGTANFARPLRRTPVAPQPPATVLRSDEAKRLFAAYDEKWKSLPSTNPDIPYPARGLHAGGLAARESLWAPHISTHVGSWSEETVMQANAQAFFLGVVGLSPMYTQHPATGRVEVGFDKSQATAQQIQQLVDILKKEKIRWHSDRLGRRNGGRSGPNEALQKDERARAVFHAVCELMERAQ</sequence>
<gene>
    <name evidence="2" type="ORF">SEPMUDRAFT_149325</name>
</gene>
<dbReference type="OMA" id="NIPYPAR"/>
<feature type="compositionally biased region" description="Polar residues" evidence="1">
    <location>
        <begin position="19"/>
        <end position="30"/>
    </location>
</feature>
<dbReference type="eggNOG" id="ENOG502SXX8">
    <property type="taxonomic scope" value="Eukaryota"/>
</dbReference>
<feature type="region of interest" description="Disordered" evidence="1">
    <location>
        <begin position="157"/>
        <end position="241"/>
    </location>
</feature>
<reference evidence="2 3" key="1">
    <citation type="journal article" date="2012" name="PLoS Pathog.">
        <title>Diverse lifestyles and strategies of plant pathogenesis encoded in the genomes of eighteen Dothideomycetes fungi.</title>
        <authorList>
            <person name="Ohm R.A."/>
            <person name="Feau N."/>
            <person name="Henrissat B."/>
            <person name="Schoch C.L."/>
            <person name="Horwitz B.A."/>
            <person name="Barry K.W."/>
            <person name="Condon B.J."/>
            <person name="Copeland A.C."/>
            <person name="Dhillon B."/>
            <person name="Glaser F."/>
            <person name="Hesse C.N."/>
            <person name="Kosti I."/>
            <person name="LaButti K."/>
            <person name="Lindquist E.A."/>
            <person name="Lucas S."/>
            <person name="Salamov A.A."/>
            <person name="Bradshaw R.E."/>
            <person name="Ciuffetti L."/>
            <person name="Hamelin R.C."/>
            <person name="Kema G.H.J."/>
            <person name="Lawrence C."/>
            <person name="Scott J.A."/>
            <person name="Spatafora J.W."/>
            <person name="Turgeon B.G."/>
            <person name="de Wit P.J.G.M."/>
            <person name="Zhong S."/>
            <person name="Goodwin S.B."/>
            <person name="Grigoriev I.V."/>
        </authorList>
    </citation>
    <scope>NUCLEOTIDE SEQUENCE [LARGE SCALE GENOMIC DNA]</scope>
    <source>
        <strain evidence="2 3">SO2202</strain>
    </source>
</reference>
<dbReference type="AlphaFoldDB" id="M3AYY9"/>
<dbReference type="OrthoDB" id="3643499at2759"/>
<evidence type="ECO:0000256" key="1">
    <source>
        <dbReference type="SAM" id="MobiDB-lite"/>
    </source>
</evidence>
<feature type="region of interest" description="Disordered" evidence="1">
    <location>
        <begin position="417"/>
        <end position="446"/>
    </location>
</feature>